<dbReference type="Proteomes" id="UP001396334">
    <property type="component" value="Unassembled WGS sequence"/>
</dbReference>
<reference evidence="1 2" key="1">
    <citation type="journal article" date="2024" name="G3 (Bethesda)">
        <title>Genome assembly of Hibiscus sabdariffa L. provides insights into metabolisms of medicinal natural products.</title>
        <authorList>
            <person name="Kim T."/>
        </authorList>
    </citation>
    <scope>NUCLEOTIDE SEQUENCE [LARGE SCALE GENOMIC DNA]</scope>
    <source>
        <strain evidence="1">TK-2024</strain>
        <tissue evidence="1">Old leaves</tissue>
    </source>
</reference>
<evidence type="ECO:0000313" key="2">
    <source>
        <dbReference type="Proteomes" id="UP001396334"/>
    </source>
</evidence>
<accession>A0ABR2A3I5</accession>
<proteinExistence type="predicted"/>
<gene>
    <name evidence="1" type="ORF">V6N11_070913</name>
</gene>
<evidence type="ECO:0000313" key="1">
    <source>
        <dbReference type="EMBL" id="KAK8487498.1"/>
    </source>
</evidence>
<keyword evidence="2" id="KW-1185">Reference proteome</keyword>
<dbReference type="EMBL" id="JBBPBN010000394">
    <property type="protein sequence ID" value="KAK8487498.1"/>
    <property type="molecule type" value="Genomic_DNA"/>
</dbReference>
<comment type="caution">
    <text evidence="1">The sequence shown here is derived from an EMBL/GenBank/DDBJ whole genome shotgun (WGS) entry which is preliminary data.</text>
</comment>
<sequence>MVRVSTMEFEDDRCWIDQDQAKGHIKKSDDLHEHIGNDSTSNKSAGLSRTNKPKSNPKINKLGSKDLLDIAAQSVLRPSFDELCGLMEGPSLSQMKPRSNSRHLHGSFNSKNLLEVPIREQMELNSSHGNNISIEPVFNEVTGLYSIKTKYAKNDWPHCSPSSKYQFPGSSLRGGFNFEGRSNRASSPSSIGAKKMHEDKLFVEAKEALEVCKSLGLQFKANDVEVIKRFIDLDVEACGVPQ</sequence>
<name>A0ABR2A3I5_9ROSI</name>
<protein>
    <submittedName>
        <fullName evidence="1">Uncharacterized protein</fullName>
    </submittedName>
</protein>
<organism evidence="1 2">
    <name type="scientific">Hibiscus sabdariffa</name>
    <name type="common">roselle</name>
    <dbReference type="NCBI Taxonomy" id="183260"/>
    <lineage>
        <taxon>Eukaryota</taxon>
        <taxon>Viridiplantae</taxon>
        <taxon>Streptophyta</taxon>
        <taxon>Embryophyta</taxon>
        <taxon>Tracheophyta</taxon>
        <taxon>Spermatophyta</taxon>
        <taxon>Magnoliopsida</taxon>
        <taxon>eudicotyledons</taxon>
        <taxon>Gunneridae</taxon>
        <taxon>Pentapetalae</taxon>
        <taxon>rosids</taxon>
        <taxon>malvids</taxon>
        <taxon>Malvales</taxon>
        <taxon>Malvaceae</taxon>
        <taxon>Malvoideae</taxon>
        <taxon>Hibiscus</taxon>
    </lineage>
</organism>